<feature type="transmembrane region" description="Helical" evidence="20">
    <location>
        <begin position="278"/>
        <end position="301"/>
    </location>
</feature>
<keyword evidence="15 20" id="KW-1133">Transmembrane helix</keyword>
<dbReference type="SUPFAM" id="SSF53067">
    <property type="entry name" value="Actin-like ATPase domain"/>
    <property type="match status" value="2"/>
</dbReference>
<keyword evidence="9" id="KW-0328">Glycosyltransferase</keyword>
<dbReference type="PROSITE" id="PS01132">
    <property type="entry name" value="ACTINS_ACT_LIKE"/>
    <property type="match status" value="1"/>
</dbReference>
<dbReference type="CDD" id="cd02520">
    <property type="entry name" value="Glucosylceramide_synthase"/>
    <property type="match status" value="1"/>
</dbReference>
<dbReference type="GO" id="GO:0005856">
    <property type="term" value="C:cytoskeleton"/>
    <property type="evidence" value="ECO:0007669"/>
    <property type="project" value="UniProtKB-SubCell"/>
</dbReference>
<evidence type="ECO:0000256" key="19">
    <source>
        <dbReference type="RuleBase" id="RU000487"/>
    </source>
</evidence>
<dbReference type="GO" id="GO:0008120">
    <property type="term" value="F:ceramide glucosyltransferase activity"/>
    <property type="evidence" value="ECO:0007669"/>
    <property type="project" value="UniProtKB-EC"/>
</dbReference>
<keyword evidence="17" id="KW-0206">Cytoskeleton</keyword>
<dbReference type="EC" id="2.4.1.80" evidence="7"/>
<evidence type="ECO:0000256" key="6">
    <source>
        <dbReference type="ARBA" id="ARBA00006752"/>
    </source>
</evidence>
<gene>
    <name evidence="21" type="ORF">QR680_012544</name>
</gene>
<dbReference type="PANTHER" id="PTHR11937">
    <property type="entry name" value="ACTIN"/>
    <property type="match status" value="1"/>
</dbReference>
<comment type="pathway">
    <text evidence="3">Lipid metabolism; sphingolipid metabolism.</text>
</comment>
<keyword evidence="11 20" id="KW-0812">Transmembrane</keyword>
<evidence type="ECO:0000313" key="22">
    <source>
        <dbReference type="Proteomes" id="UP001175271"/>
    </source>
</evidence>
<evidence type="ECO:0000256" key="16">
    <source>
        <dbReference type="ARBA" id="ARBA00023136"/>
    </source>
</evidence>
<dbReference type="EMBL" id="JAUCMV010000002">
    <property type="protein sequence ID" value="KAK0416530.1"/>
    <property type="molecule type" value="Genomic_DNA"/>
</dbReference>
<dbReference type="AlphaFoldDB" id="A0AA39I2C0"/>
<dbReference type="Pfam" id="PF00022">
    <property type="entry name" value="Actin"/>
    <property type="match status" value="1"/>
</dbReference>
<keyword evidence="10" id="KW-0808">Transferase</keyword>
<evidence type="ECO:0000256" key="3">
    <source>
        <dbReference type="ARBA" id="ARBA00004760"/>
    </source>
</evidence>
<dbReference type="GO" id="GO:0016787">
    <property type="term" value="F:hydrolase activity"/>
    <property type="evidence" value="ECO:0007669"/>
    <property type="project" value="UniProtKB-KW"/>
</dbReference>
<feature type="transmembrane region" description="Helical" evidence="20">
    <location>
        <begin position="12"/>
        <end position="33"/>
    </location>
</feature>
<evidence type="ECO:0000256" key="13">
    <source>
        <dbReference type="ARBA" id="ARBA00022801"/>
    </source>
</evidence>
<dbReference type="FunFam" id="3.30.420.40:FF:000291">
    <property type="entry name" value="Actin, alpha skeletal muscle"/>
    <property type="match status" value="1"/>
</dbReference>
<comment type="pathway">
    <text evidence="4">Sphingolipid metabolism.</text>
</comment>
<evidence type="ECO:0000313" key="21">
    <source>
        <dbReference type="EMBL" id="KAK0416530.1"/>
    </source>
</evidence>
<keyword evidence="14" id="KW-0067">ATP-binding</keyword>
<dbReference type="InterPro" id="IPR020902">
    <property type="entry name" value="Actin/actin-like_CS"/>
</dbReference>
<evidence type="ECO:0000256" key="9">
    <source>
        <dbReference type="ARBA" id="ARBA00022676"/>
    </source>
</evidence>
<evidence type="ECO:0000256" key="5">
    <source>
        <dbReference type="ARBA" id="ARBA00006739"/>
    </source>
</evidence>
<evidence type="ECO:0000256" key="11">
    <source>
        <dbReference type="ARBA" id="ARBA00022692"/>
    </source>
</evidence>
<keyword evidence="16 20" id="KW-0472">Membrane</keyword>
<dbReference type="InterPro" id="IPR004001">
    <property type="entry name" value="Actin_CS"/>
</dbReference>
<dbReference type="PROSITE" id="PS00432">
    <property type="entry name" value="ACTINS_2"/>
    <property type="match status" value="1"/>
</dbReference>
<dbReference type="SMART" id="SM00268">
    <property type="entry name" value="ACTIN"/>
    <property type="match status" value="1"/>
</dbReference>
<comment type="catalytic activity">
    <reaction evidence="18">
        <text>ATP + H2O = ADP + phosphate + H(+)</text>
        <dbReference type="Rhea" id="RHEA:13065"/>
        <dbReference type="ChEBI" id="CHEBI:15377"/>
        <dbReference type="ChEBI" id="CHEBI:15378"/>
        <dbReference type="ChEBI" id="CHEBI:30616"/>
        <dbReference type="ChEBI" id="CHEBI:43474"/>
        <dbReference type="ChEBI" id="CHEBI:456216"/>
    </reaction>
</comment>
<dbReference type="FunFam" id="3.90.640.10:FF:000047">
    <property type="entry name" value="Actin, alpha skeletal muscle"/>
    <property type="match status" value="1"/>
</dbReference>
<keyword evidence="13" id="KW-0378">Hydrolase</keyword>
<keyword evidence="12" id="KW-0547">Nucleotide-binding</keyword>
<comment type="similarity">
    <text evidence="6 19">Belongs to the actin family.</text>
</comment>
<comment type="caution">
    <text evidence="21">The sequence shown here is derived from an EMBL/GenBank/DDBJ whole genome shotgun (WGS) entry which is preliminary data.</text>
</comment>
<dbReference type="InterPro" id="IPR025993">
    <property type="entry name" value="Ceramide_glucosylTrfase"/>
</dbReference>
<evidence type="ECO:0000256" key="8">
    <source>
        <dbReference type="ARBA" id="ARBA00022490"/>
    </source>
</evidence>
<organism evidence="21 22">
    <name type="scientific">Steinernema hermaphroditum</name>
    <dbReference type="NCBI Taxonomy" id="289476"/>
    <lineage>
        <taxon>Eukaryota</taxon>
        <taxon>Metazoa</taxon>
        <taxon>Ecdysozoa</taxon>
        <taxon>Nematoda</taxon>
        <taxon>Chromadorea</taxon>
        <taxon>Rhabditida</taxon>
        <taxon>Tylenchina</taxon>
        <taxon>Panagrolaimomorpha</taxon>
        <taxon>Strongyloidoidea</taxon>
        <taxon>Steinernematidae</taxon>
        <taxon>Steinernema</taxon>
    </lineage>
</organism>
<evidence type="ECO:0000256" key="15">
    <source>
        <dbReference type="ARBA" id="ARBA00022989"/>
    </source>
</evidence>
<comment type="similarity">
    <text evidence="5">Belongs to the glycosyltransferase 2 family.</text>
</comment>
<dbReference type="FunFam" id="3.30.420.40:FF:000131">
    <property type="entry name" value="Actin, alpha skeletal muscle"/>
    <property type="match status" value="1"/>
</dbReference>
<keyword evidence="22" id="KW-1185">Reference proteome</keyword>
<dbReference type="Pfam" id="PF13506">
    <property type="entry name" value="Glyco_transf_21"/>
    <property type="match status" value="1"/>
</dbReference>
<dbReference type="GO" id="GO:0016020">
    <property type="term" value="C:membrane"/>
    <property type="evidence" value="ECO:0007669"/>
    <property type="project" value="UniProtKB-SubCell"/>
</dbReference>
<dbReference type="Gene3D" id="3.90.640.10">
    <property type="entry name" value="Actin, Chain A, domain 4"/>
    <property type="match status" value="1"/>
</dbReference>
<evidence type="ECO:0000256" key="12">
    <source>
        <dbReference type="ARBA" id="ARBA00022741"/>
    </source>
</evidence>
<evidence type="ECO:0000256" key="17">
    <source>
        <dbReference type="ARBA" id="ARBA00023212"/>
    </source>
</evidence>
<dbReference type="InterPro" id="IPR004000">
    <property type="entry name" value="Actin"/>
</dbReference>
<protein>
    <recommendedName>
        <fullName evidence="7">ceramide glucosyltransferase</fullName>
        <ecNumber evidence="7">2.4.1.80</ecNumber>
    </recommendedName>
</protein>
<evidence type="ECO:0000256" key="10">
    <source>
        <dbReference type="ARBA" id="ARBA00022679"/>
    </source>
</evidence>
<evidence type="ECO:0000256" key="4">
    <source>
        <dbReference type="ARBA" id="ARBA00004991"/>
    </source>
</evidence>
<dbReference type="PRINTS" id="PR00190">
    <property type="entry name" value="ACTIN"/>
</dbReference>
<evidence type="ECO:0000256" key="1">
    <source>
        <dbReference type="ARBA" id="ARBA00004141"/>
    </source>
</evidence>
<dbReference type="SUPFAM" id="SSF53448">
    <property type="entry name" value="Nucleotide-diphospho-sugar transferases"/>
    <property type="match status" value="1"/>
</dbReference>
<evidence type="ECO:0000256" key="20">
    <source>
        <dbReference type="SAM" id="Phobius"/>
    </source>
</evidence>
<accession>A0AA39I2C0</accession>
<reference evidence="21" key="1">
    <citation type="submission" date="2023-06" db="EMBL/GenBank/DDBJ databases">
        <title>Genomic analysis of the entomopathogenic nematode Steinernema hermaphroditum.</title>
        <authorList>
            <person name="Schwarz E.M."/>
            <person name="Heppert J.K."/>
            <person name="Baniya A."/>
            <person name="Schwartz H.T."/>
            <person name="Tan C.-H."/>
            <person name="Antoshechkin I."/>
            <person name="Sternberg P.W."/>
            <person name="Goodrich-Blair H."/>
            <person name="Dillman A.R."/>
        </authorList>
    </citation>
    <scope>NUCLEOTIDE SEQUENCE</scope>
    <source>
        <strain evidence="21">PS9179</strain>
        <tissue evidence="21">Whole animal</tissue>
    </source>
</reference>
<keyword evidence="8" id="KW-0963">Cytoplasm</keyword>
<evidence type="ECO:0000256" key="2">
    <source>
        <dbReference type="ARBA" id="ARBA00004245"/>
    </source>
</evidence>
<dbReference type="GO" id="GO:0005524">
    <property type="term" value="F:ATP binding"/>
    <property type="evidence" value="ECO:0007669"/>
    <property type="project" value="UniProtKB-KW"/>
</dbReference>
<sequence>MNIGFLELLWLAGLVFVVCLYGIHTIAICYGLYRLHKPVRRIYDSQLPAVSIIKPLLGVDDNLYANLESFFRLDYPKYEILFCAIDQDDESLEVARHLLQKYPSVPAKIFVGGEEVGLNPKVNNMMPAYRAVRSPFVLFSDAGIFMRPEALHEMVASMGPRVGLIFQVPYALPRSGFGALVEQIYFGTDHAKICLAERCLRFIGVSGMSSLVRKEALDECGGIATFNYYIAEDHLIAVALKKRGWDVDMCSLPALQNSAGVTIASFHNRMFRWMKLRLSMVPLLILLDPLHDCFISGLIGAVSASNLLGISPLHFYALHVICWLLGDIVLVLIIQNGQFPINPLKFIFAWIYRELSTLPTFVRSLLQPEFTWRTGQPDNMCDEEVAALVVDNGSGMCKAGFAGDDAPRAVFPSIVGRPRHQGVMVGMGQKDSYVGDEAQSKRGILTLKYPIEHGIVTNWDDMEKIWHHTFYNELRVAPEEHPVLLTEAPLNPKANREKMTQIMFETFNTPAMYVAIQAVLSLYASGRTTGVVLDSGDGVTHTVPIYEGYALPHAILRLDLAGRDLTDYLMKILTERGYSFTTTAEREIVRDIKEKLCYVALDFEQEMATAASSSSLEKSYELPDGQVITVGNERFRCPEALFQPSFLGMESAGIHETSYNSIMKCDIDIRKDLYANTVLSGGTTMYPGIADRMQKEITSLAPSTMKIKIIAPPERKYSVWIGGSILASLSTFQQMWISKQEYDESGPSIVHRKCF</sequence>
<dbReference type="Proteomes" id="UP001175271">
    <property type="component" value="Unassembled WGS sequence"/>
</dbReference>
<dbReference type="Gene3D" id="3.30.420.40">
    <property type="match status" value="2"/>
</dbReference>
<dbReference type="CDD" id="cd10224">
    <property type="entry name" value="ASKHA_NBD_actin"/>
    <property type="match status" value="1"/>
</dbReference>
<proteinExistence type="inferred from homology"/>
<dbReference type="InterPro" id="IPR029044">
    <property type="entry name" value="Nucleotide-diphossugar_trans"/>
</dbReference>
<dbReference type="InterPro" id="IPR043129">
    <property type="entry name" value="ATPase_NBD"/>
</dbReference>
<evidence type="ECO:0000256" key="18">
    <source>
        <dbReference type="ARBA" id="ARBA00049360"/>
    </source>
</evidence>
<comment type="subcellular location">
    <subcellularLocation>
        <location evidence="2">Cytoplasm</location>
        <location evidence="2">Cytoskeleton</location>
    </subcellularLocation>
    <subcellularLocation>
        <location evidence="1">Membrane</location>
        <topology evidence="1">Multi-pass membrane protein</topology>
    </subcellularLocation>
</comment>
<feature type="transmembrane region" description="Helical" evidence="20">
    <location>
        <begin position="313"/>
        <end position="334"/>
    </location>
</feature>
<evidence type="ECO:0000256" key="7">
    <source>
        <dbReference type="ARBA" id="ARBA00012699"/>
    </source>
</evidence>
<name>A0AA39I2C0_9BILA</name>
<dbReference type="PROSITE" id="PS00406">
    <property type="entry name" value="ACTINS_1"/>
    <property type="match status" value="1"/>
</dbReference>
<evidence type="ECO:0000256" key="14">
    <source>
        <dbReference type="ARBA" id="ARBA00022840"/>
    </source>
</evidence>
<dbReference type="FunFam" id="3.30.420.40:FF:000058">
    <property type="entry name" value="Putative actin-related protein 5"/>
    <property type="match status" value="1"/>
</dbReference>
<dbReference type="Gene3D" id="3.90.550.10">
    <property type="entry name" value="Spore Coat Polysaccharide Biosynthesis Protein SpsA, Chain A"/>
    <property type="match status" value="1"/>
</dbReference>